<dbReference type="Pfam" id="PF16092">
    <property type="entry name" value="CFAP61_N"/>
    <property type="match status" value="1"/>
</dbReference>
<keyword evidence="2" id="KW-1185">Reference proteome</keyword>
<name>A0AA85K113_TRIRE</name>
<accession>A0AA85K113</accession>
<proteinExistence type="predicted"/>
<organism evidence="2 3">
    <name type="scientific">Trichobilharzia regenti</name>
    <name type="common">Nasal bird schistosome</name>
    <dbReference type="NCBI Taxonomy" id="157069"/>
    <lineage>
        <taxon>Eukaryota</taxon>
        <taxon>Metazoa</taxon>
        <taxon>Spiralia</taxon>
        <taxon>Lophotrochozoa</taxon>
        <taxon>Platyhelminthes</taxon>
        <taxon>Trematoda</taxon>
        <taxon>Digenea</taxon>
        <taxon>Strigeidida</taxon>
        <taxon>Schistosomatoidea</taxon>
        <taxon>Schistosomatidae</taxon>
        <taxon>Trichobilharzia</taxon>
    </lineage>
</organism>
<protein>
    <recommendedName>
        <fullName evidence="1">Cilia- and flagella-associated protein 61 N-terminal domain-containing protein</fullName>
    </recommendedName>
</protein>
<dbReference type="PANTHER" id="PTHR21178:SF8">
    <property type="entry name" value="CILIA- AND FLAGELLA-ASSOCIATED PROTEIN 61"/>
    <property type="match status" value="1"/>
</dbReference>
<reference evidence="2" key="1">
    <citation type="submission" date="2022-06" db="EMBL/GenBank/DDBJ databases">
        <authorList>
            <person name="Berger JAMES D."/>
            <person name="Berger JAMES D."/>
        </authorList>
    </citation>
    <scope>NUCLEOTIDE SEQUENCE [LARGE SCALE GENOMIC DNA]</scope>
</reference>
<dbReference type="Proteomes" id="UP000050795">
    <property type="component" value="Unassembled WGS sequence"/>
</dbReference>
<dbReference type="AlphaFoldDB" id="A0AA85K113"/>
<dbReference type="PANTHER" id="PTHR21178">
    <property type="entry name" value="CILIA- AND FLAGELLA-ASSOCIATED PROTEIN 61"/>
    <property type="match status" value="1"/>
</dbReference>
<sequence>MINAHSDLLRKVYGSYYLSELIEAQSDELKCIVVESDRRAVGFISATRDVNIKSLNEHYDLDVFNGLVKCDGPAENMLLPLNENVTSRNDNELNKAGHTSASYTSTEEQINSLEFNQSHYDHYNSTNGKSKSVTGQKDFYLKIEQ</sequence>
<dbReference type="InterPro" id="IPR032151">
    <property type="entry name" value="CFAP61_N"/>
</dbReference>
<reference evidence="3" key="2">
    <citation type="submission" date="2023-11" db="UniProtKB">
        <authorList>
            <consortium name="WormBaseParasite"/>
        </authorList>
    </citation>
    <scope>IDENTIFICATION</scope>
</reference>
<evidence type="ECO:0000313" key="3">
    <source>
        <dbReference type="WBParaSite" id="TREG1_64000.1"/>
    </source>
</evidence>
<evidence type="ECO:0000313" key="2">
    <source>
        <dbReference type="Proteomes" id="UP000050795"/>
    </source>
</evidence>
<evidence type="ECO:0000259" key="1">
    <source>
        <dbReference type="Pfam" id="PF16092"/>
    </source>
</evidence>
<dbReference type="WBParaSite" id="TREG1_64000.1">
    <property type="protein sequence ID" value="TREG1_64000.1"/>
    <property type="gene ID" value="TREG1_64000"/>
</dbReference>
<dbReference type="InterPro" id="IPR038884">
    <property type="entry name" value="CFAP61"/>
</dbReference>
<feature type="domain" description="Cilia- and flagella-associated protein 61 N-terminal" evidence="1">
    <location>
        <begin position="1"/>
        <end position="70"/>
    </location>
</feature>